<dbReference type="Proteomes" id="UP001060085">
    <property type="component" value="Linkage Group LG04"/>
</dbReference>
<evidence type="ECO:0000313" key="2">
    <source>
        <dbReference type="Proteomes" id="UP001060085"/>
    </source>
</evidence>
<gene>
    <name evidence="1" type="ORF">M9H77_16229</name>
</gene>
<protein>
    <submittedName>
        <fullName evidence="1">Uncharacterized protein</fullName>
    </submittedName>
</protein>
<name>A0ACC0B1A3_CATRO</name>
<keyword evidence="2" id="KW-1185">Reference proteome</keyword>
<evidence type="ECO:0000313" key="1">
    <source>
        <dbReference type="EMBL" id="KAI5666376.1"/>
    </source>
</evidence>
<organism evidence="1 2">
    <name type="scientific">Catharanthus roseus</name>
    <name type="common">Madagascar periwinkle</name>
    <name type="synonym">Vinca rosea</name>
    <dbReference type="NCBI Taxonomy" id="4058"/>
    <lineage>
        <taxon>Eukaryota</taxon>
        <taxon>Viridiplantae</taxon>
        <taxon>Streptophyta</taxon>
        <taxon>Embryophyta</taxon>
        <taxon>Tracheophyta</taxon>
        <taxon>Spermatophyta</taxon>
        <taxon>Magnoliopsida</taxon>
        <taxon>eudicotyledons</taxon>
        <taxon>Gunneridae</taxon>
        <taxon>Pentapetalae</taxon>
        <taxon>asterids</taxon>
        <taxon>lamiids</taxon>
        <taxon>Gentianales</taxon>
        <taxon>Apocynaceae</taxon>
        <taxon>Rauvolfioideae</taxon>
        <taxon>Vinceae</taxon>
        <taxon>Catharanthinae</taxon>
        <taxon>Catharanthus</taxon>
    </lineage>
</organism>
<comment type="caution">
    <text evidence="1">The sequence shown here is derived from an EMBL/GenBank/DDBJ whole genome shotgun (WGS) entry which is preliminary data.</text>
</comment>
<dbReference type="EMBL" id="CM044704">
    <property type="protein sequence ID" value="KAI5666376.1"/>
    <property type="molecule type" value="Genomic_DNA"/>
</dbReference>
<proteinExistence type="predicted"/>
<reference evidence="2" key="1">
    <citation type="journal article" date="2023" name="Nat. Plants">
        <title>Single-cell RNA sequencing provides a high-resolution roadmap for understanding the multicellular compartmentation of specialized metabolism.</title>
        <authorList>
            <person name="Sun S."/>
            <person name="Shen X."/>
            <person name="Li Y."/>
            <person name="Li Y."/>
            <person name="Wang S."/>
            <person name="Li R."/>
            <person name="Zhang H."/>
            <person name="Shen G."/>
            <person name="Guo B."/>
            <person name="Wei J."/>
            <person name="Xu J."/>
            <person name="St-Pierre B."/>
            <person name="Chen S."/>
            <person name="Sun C."/>
        </authorList>
    </citation>
    <scope>NUCLEOTIDE SEQUENCE [LARGE SCALE GENOMIC DNA]</scope>
</reference>
<sequence length="270" mass="31062">MALIYGEFKGVIRMVKKMAFNVAERREGLVAQKLLEVVEFWAPRIRKTSSNAKVKSNIGVEREVIVQSETLSEEEINVQTMATRSRRTSRNPNMQKLDGQVRTQICKLRLSWKGKLIRIRDFKKPNKVALCFNANQIISAAMAPRTRRTSGNPNMQSKIRVEWELIVQNETHLEEEINMKTETHLEGKSNEHSRVQEAQKDAGNVENDMIKESHDRRIKKDAYFVASSDGPGLIITTVQLKKNDKDNNYAEWTKAIHLALRSKKKIGIYK</sequence>
<accession>A0ACC0B1A3</accession>